<protein>
    <submittedName>
        <fullName evidence="2">Uncharacterized protein</fullName>
    </submittedName>
</protein>
<sequence length="333" mass="36643">MDKPPNGEKCLSLTGVFHPPRKISRPERYEVDDTPLSPPGSSSYLLFDSSTVFNTHPHKYRVLIGNNISSNKDESKDDLSVKHKPLGYRKSKSAVSLPSLDKESEATSREENHAPLSARAEQSSELFLKPKNLPNRKVSDTVVPGGTGLWSHFSSSTQYDHRRHSLATPGEDQLLENFKDAVTLNEEKPVSFQVEPFDEQKESMSASSGRGQETAGSLSTNEGAVAQQKYVVREIQPEPRRLFGFGPLYRPLPETVIEKQQPLTEMIQKEGLTAVGVDSTDSAAAASAATSQHKISEDGSKLTEVTPKTTKLETIFHDLRKILLRAFASLAAS</sequence>
<evidence type="ECO:0000313" key="2">
    <source>
        <dbReference type="EMBL" id="KAJ8025498.1"/>
    </source>
</evidence>
<feature type="region of interest" description="Disordered" evidence="1">
    <location>
        <begin position="68"/>
        <end position="123"/>
    </location>
</feature>
<feature type="compositionally biased region" description="Basic and acidic residues" evidence="1">
    <location>
        <begin position="100"/>
        <end position="113"/>
    </location>
</feature>
<gene>
    <name evidence="2" type="ORF">HOLleu_33074</name>
</gene>
<dbReference type="OrthoDB" id="10395319at2759"/>
<accession>A0A9Q0YN10</accession>
<feature type="compositionally biased region" description="Polar residues" evidence="1">
    <location>
        <begin position="203"/>
        <end position="222"/>
    </location>
</feature>
<feature type="region of interest" description="Disordered" evidence="1">
    <location>
        <begin position="192"/>
        <end position="222"/>
    </location>
</feature>
<keyword evidence="3" id="KW-1185">Reference proteome</keyword>
<organism evidence="2 3">
    <name type="scientific">Holothuria leucospilota</name>
    <name type="common">Black long sea cucumber</name>
    <name type="synonym">Mertensiothuria leucospilota</name>
    <dbReference type="NCBI Taxonomy" id="206669"/>
    <lineage>
        <taxon>Eukaryota</taxon>
        <taxon>Metazoa</taxon>
        <taxon>Echinodermata</taxon>
        <taxon>Eleutherozoa</taxon>
        <taxon>Echinozoa</taxon>
        <taxon>Holothuroidea</taxon>
        <taxon>Aspidochirotacea</taxon>
        <taxon>Aspidochirotida</taxon>
        <taxon>Holothuriidae</taxon>
        <taxon>Holothuria</taxon>
    </lineage>
</organism>
<feature type="region of interest" description="Disordered" evidence="1">
    <location>
        <begin position="1"/>
        <end position="40"/>
    </location>
</feature>
<proteinExistence type="predicted"/>
<evidence type="ECO:0000313" key="3">
    <source>
        <dbReference type="Proteomes" id="UP001152320"/>
    </source>
</evidence>
<dbReference type="Proteomes" id="UP001152320">
    <property type="component" value="Chromosome 17"/>
</dbReference>
<comment type="caution">
    <text evidence="2">The sequence shown here is derived from an EMBL/GenBank/DDBJ whole genome shotgun (WGS) entry which is preliminary data.</text>
</comment>
<evidence type="ECO:0000256" key="1">
    <source>
        <dbReference type="SAM" id="MobiDB-lite"/>
    </source>
</evidence>
<reference evidence="2" key="1">
    <citation type="submission" date="2021-10" db="EMBL/GenBank/DDBJ databases">
        <title>Tropical sea cucumber genome reveals ecological adaptation and Cuvierian tubules defense mechanism.</title>
        <authorList>
            <person name="Chen T."/>
        </authorList>
    </citation>
    <scope>NUCLEOTIDE SEQUENCE</scope>
    <source>
        <strain evidence="2">Nanhai2018</strain>
        <tissue evidence="2">Muscle</tissue>
    </source>
</reference>
<dbReference type="EMBL" id="JAIZAY010000017">
    <property type="protein sequence ID" value="KAJ8025498.1"/>
    <property type="molecule type" value="Genomic_DNA"/>
</dbReference>
<name>A0A9Q0YN10_HOLLE</name>
<feature type="compositionally biased region" description="Basic residues" evidence="1">
    <location>
        <begin position="82"/>
        <end position="92"/>
    </location>
</feature>
<feature type="compositionally biased region" description="Basic and acidic residues" evidence="1">
    <location>
        <begin position="71"/>
        <end position="81"/>
    </location>
</feature>
<dbReference type="AlphaFoldDB" id="A0A9Q0YN10"/>